<accession>A0A6N7XQ74</accession>
<dbReference type="Gene3D" id="3.20.20.140">
    <property type="entry name" value="Metal-dependent hydrolases"/>
    <property type="match status" value="1"/>
</dbReference>
<dbReference type="GO" id="GO:0046872">
    <property type="term" value="F:metal ion binding"/>
    <property type="evidence" value="ECO:0007669"/>
    <property type="project" value="UniProtKB-KW"/>
</dbReference>
<feature type="binding site" evidence="1">
    <location>
        <position position="88"/>
    </location>
    <ligand>
        <name>a divalent metal cation</name>
        <dbReference type="ChEBI" id="CHEBI:60240"/>
        <label>1</label>
    </ligand>
</feature>
<dbReference type="AlphaFoldDB" id="A0A6N7XQ74"/>
<dbReference type="InterPro" id="IPR001130">
    <property type="entry name" value="TatD-like"/>
</dbReference>
<reference evidence="2 3" key="1">
    <citation type="submission" date="2019-08" db="EMBL/GenBank/DDBJ databases">
        <title>In-depth cultivation of the pig gut microbiome towards novel bacterial diversity and tailored functional studies.</title>
        <authorList>
            <person name="Wylensek D."/>
            <person name="Hitch T.C.A."/>
            <person name="Clavel T."/>
        </authorList>
    </citation>
    <scope>NUCLEOTIDE SEQUENCE [LARGE SCALE GENOMIC DNA]</scope>
    <source>
        <strain evidence="2 3">CA-Schmier-601-WT-1</strain>
    </source>
</reference>
<feature type="binding site" evidence="1">
    <location>
        <position position="132"/>
    </location>
    <ligand>
        <name>a divalent metal cation</name>
        <dbReference type="ChEBI" id="CHEBI:60240"/>
        <label>2</label>
    </ligand>
</feature>
<evidence type="ECO:0000313" key="3">
    <source>
        <dbReference type="Proteomes" id="UP000469325"/>
    </source>
</evidence>
<dbReference type="Pfam" id="PF01026">
    <property type="entry name" value="TatD_DNase"/>
    <property type="match status" value="1"/>
</dbReference>
<feature type="binding site" evidence="1">
    <location>
        <position position="158"/>
    </location>
    <ligand>
        <name>a divalent metal cation</name>
        <dbReference type="ChEBI" id="CHEBI:60240"/>
        <label>2</label>
    </ligand>
</feature>
<evidence type="ECO:0000256" key="1">
    <source>
        <dbReference type="PIRSR" id="PIRSR005902-1"/>
    </source>
</evidence>
<keyword evidence="1" id="KW-0479">Metal-binding</keyword>
<dbReference type="RefSeq" id="WP_154435779.1">
    <property type="nucleotide sequence ID" value="NZ_VUNC01000007.1"/>
</dbReference>
<dbReference type="Proteomes" id="UP000469325">
    <property type="component" value="Unassembled WGS sequence"/>
</dbReference>
<evidence type="ECO:0000313" key="2">
    <source>
        <dbReference type="EMBL" id="MST73134.1"/>
    </source>
</evidence>
<proteinExistence type="predicted"/>
<dbReference type="PANTHER" id="PTHR46124:SF2">
    <property type="entry name" value="D-AMINOACYL-TRNA DEACYLASE"/>
    <property type="match status" value="1"/>
</dbReference>
<protein>
    <submittedName>
        <fullName evidence="2">TatD family deoxyribonuclease</fullName>
    </submittedName>
</protein>
<organism evidence="2 3">
    <name type="scientific">Olsenella porci</name>
    <dbReference type="NCBI Taxonomy" id="2652279"/>
    <lineage>
        <taxon>Bacteria</taxon>
        <taxon>Bacillati</taxon>
        <taxon>Actinomycetota</taxon>
        <taxon>Coriobacteriia</taxon>
        <taxon>Coriobacteriales</taxon>
        <taxon>Atopobiaceae</taxon>
        <taxon>Olsenella</taxon>
    </lineage>
</organism>
<dbReference type="InterPro" id="IPR032466">
    <property type="entry name" value="Metal_Hydrolase"/>
</dbReference>
<dbReference type="SUPFAM" id="SSF51556">
    <property type="entry name" value="Metallo-dependent hydrolases"/>
    <property type="match status" value="1"/>
</dbReference>
<dbReference type="EMBL" id="VUNC01000007">
    <property type="protein sequence ID" value="MST73134.1"/>
    <property type="molecule type" value="Genomic_DNA"/>
</dbReference>
<name>A0A6N7XQ74_9ACTN</name>
<gene>
    <name evidence="2" type="ORF">FYJ68_08460</name>
</gene>
<dbReference type="PIRSF" id="PIRSF005902">
    <property type="entry name" value="DNase_TatD"/>
    <property type="match status" value="1"/>
</dbReference>
<dbReference type="PANTHER" id="PTHR46124">
    <property type="entry name" value="D-AMINOACYL-TRNA DEACYLASE"/>
    <property type="match status" value="1"/>
</dbReference>
<dbReference type="GO" id="GO:0016788">
    <property type="term" value="F:hydrolase activity, acting on ester bonds"/>
    <property type="evidence" value="ECO:0007669"/>
    <property type="project" value="InterPro"/>
</dbReference>
<sequence>MRLDAHVHLDLMRDPRQVAGDAGELGLWLLATTVSPEGYERALPLLSGMGNVRVAVGLHPWWVADGRCAQASVARAAELARKTRWVGEVGMDLSPHHVPEGSHDAQRPAFERVCSSAAEGSDPKAPTVLSIHSVRSAGECLDVLGETGALDRCRCVFHWFSGTSDELHRAVLAGCWFSVGLPMLRTRRGREYARQLPLKRLLTETDLPAKDETGLSADMVDGAILQTLAELSRIRGTDVTDAVGQNSEQLLSPIS</sequence>
<comment type="caution">
    <text evidence="2">The sequence shown here is derived from an EMBL/GenBank/DDBJ whole genome shotgun (WGS) entry which is preliminary data.</text>
</comment>
<keyword evidence="3" id="KW-1185">Reference proteome</keyword>
<feature type="binding site" evidence="1">
    <location>
        <position position="6"/>
    </location>
    <ligand>
        <name>a divalent metal cation</name>
        <dbReference type="ChEBI" id="CHEBI:60240"/>
        <label>1</label>
    </ligand>
</feature>
<feature type="binding site" evidence="1">
    <location>
        <position position="8"/>
    </location>
    <ligand>
        <name>a divalent metal cation</name>
        <dbReference type="ChEBI" id="CHEBI:60240"/>
        <label>1</label>
    </ligand>
</feature>
<feature type="binding site" evidence="1">
    <location>
        <position position="206"/>
    </location>
    <ligand>
        <name>a divalent metal cation</name>
        <dbReference type="ChEBI" id="CHEBI:60240"/>
        <label>1</label>
    </ligand>
</feature>